<keyword evidence="2" id="KW-0808">Transferase</keyword>
<organism evidence="6 7">
    <name type="scientific">Leucosporidium creatinivorum</name>
    <dbReference type="NCBI Taxonomy" id="106004"/>
    <lineage>
        <taxon>Eukaryota</taxon>
        <taxon>Fungi</taxon>
        <taxon>Dikarya</taxon>
        <taxon>Basidiomycota</taxon>
        <taxon>Pucciniomycotina</taxon>
        <taxon>Microbotryomycetes</taxon>
        <taxon>Leucosporidiales</taxon>
        <taxon>Leucosporidium</taxon>
    </lineage>
</organism>
<sequence>MRINESTTLAGDKVVLKPYRRSHVPQYHEWMRDPAVREATASEELSLEQEYEMQASWRIDDDKLTFIIHRRDPSVDPHSPTFLAAHDNSSMIGDVNIFLSSETPPSSDAEDEEPAAAVPSSLSTSPSTIIKPPPAADTRRAEVEIMLAPLPARRQGFALSTLRLFLLYASRTLNLPPSAFFARIGTANTGSIALFEKLGFKKGKVVEVFQELEMNWGGKEGEGFGWEGKEEYVPLDDPAEELQQPEAQS</sequence>
<reference evidence="6 7" key="1">
    <citation type="submission" date="2016-07" db="EMBL/GenBank/DDBJ databases">
        <title>Pervasive Adenine N6-methylation of Active Genes in Fungi.</title>
        <authorList>
            <consortium name="DOE Joint Genome Institute"/>
            <person name="Mondo S.J."/>
            <person name="Dannebaum R.O."/>
            <person name="Kuo R.C."/>
            <person name="Labutti K."/>
            <person name="Haridas S."/>
            <person name="Kuo A."/>
            <person name="Salamov A."/>
            <person name="Ahrendt S.R."/>
            <person name="Lipzen A."/>
            <person name="Sullivan W."/>
            <person name="Andreopoulos W.B."/>
            <person name="Clum A."/>
            <person name="Lindquist E."/>
            <person name="Daum C."/>
            <person name="Ramamoorthy G.K."/>
            <person name="Gryganskyi A."/>
            <person name="Culley D."/>
            <person name="Magnuson J.K."/>
            <person name="James T.Y."/>
            <person name="O'Malley M.A."/>
            <person name="Stajich J.E."/>
            <person name="Spatafora J.W."/>
            <person name="Visel A."/>
            <person name="Grigoriev I.V."/>
        </authorList>
    </citation>
    <scope>NUCLEOTIDE SEQUENCE [LARGE SCALE GENOMIC DNA]</scope>
    <source>
        <strain evidence="6 7">62-1032</strain>
    </source>
</reference>
<dbReference type="Pfam" id="PF13302">
    <property type="entry name" value="Acetyltransf_3"/>
    <property type="match status" value="1"/>
</dbReference>
<evidence type="ECO:0000256" key="3">
    <source>
        <dbReference type="ARBA" id="ARBA00023315"/>
    </source>
</evidence>
<dbReference type="InterPro" id="IPR000182">
    <property type="entry name" value="GNAT_dom"/>
</dbReference>
<dbReference type="InterPro" id="IPR039135">
    <property type="entry name" value="NAT9-like"/>
</dbReference>
<name>A0A1Y2FN14_9BASI</name>
<keyword evidence="3" id="KW-0012">Acyltransferase</keyword>
<feature type="domain" description="N-acetyltransferase" evidence="5">
    <location>
        <begin position="14"/>
        <end position="201"/>
    </location>
</feature>
<evidence type="ECO:0000259" key="5">
    <source>
        <dbReference type="Pfam" id="PF13302"/>
    </source>
</evidence>
<dbReference type="InterPro" id="IPR016181">
    <property type="entry name" value="Acyl_CoA_acyltransferase"/>
</dbReference>
<evidence type="ECO:0000313" key="7">
    <source>
        <dbReference type="Proteomes" id="UP000193467"/>
    </source>
</evidence>
<feature type="compositionally biased region" description="Low complexity" evidence="4">
    <location>
        <begin position="115"/>
        <end position="130"/>
    </location>
</feature>
<dbReference type="PANTHER" id="PTHR13256">
    <property type="entry name" value="N-ACETYLTRANSFERASE 9"/>
    <property type="match status" value="1"/>
</dbReference>
<dbReference type="SUPFAM" id="SSF55729">
    <property type="entry name" value="Acyl-CoA N-acyltransferases (Nat)"/>
    <property type="match status" value="1"/>
</dbReference>
<dbReference type="EMBL" id="MCGR01000016">
    <property type="protein sequence ID" value="ORY85319.1"/>
    <property type="molecule type" value="Genomic_DNA"/>
</dbReference>
<evidence type="ECO:0000313" key="6">
    <source>
        <dbReference type="EMBL" id="ORY85319.1"/>
    </source>
</evidence>
<proteinExistence type="inferred from homology"/>
<evidence type="ECO:0000256" key="4">
    <source>
        <dbReference type="SAM" id="MobiDB-lite"/>
    </source>
</evidence>
<gene>
    <name evidence="6" type="ORF">BCR35DRAFT_277822</name>
</gene>
<comment type="caution">
    <text evidence="6">The sequence shown here is derived from an EMBL/GenBank/DDBJ whole genome shotgun (WGS) entry which is preliminary data.</text>
</comment>
<dbReference type="Proteomes" id="UP000193467">
    <property type="component" value="Unassembled WGS sequence"/>
</dbReference>
<feature type="region of interest" description="Disordered" evidence="4">
    <location>
        <begin position="100"/>
        <end position="135"/>
    </location>
</feature>
<keyword evidence="7" id="KW-1185">Reference proteome</keyword>
<dbReference type="STRING" id="106004.A0A1Y2FN14"/>
<dbReference type="PANTHER" id="PTHR13256:SF16">
    <property type="entry name" value="ALPHA_BETA-TUBULIN-N-ACETYLTRANSFERASE 9"/>
    <property type="match status" value="1"/>
</dbReference>
<dbReference type="OrthoDB" id="5043642at2759"/>
<protein>
    <submittedName>
        <fullName evidence="6">GNAT domain-domain-containing protein</fullName>
    </submittedName>
</protein>
<dbReference type="InParanoid" id="A0A1Y2FN14"/>
<dbReference type="Gene3D" id="3.40.630.30">
    <property type="match status" value="1"/>
</dbReference>
<dbReference type="AlphaFoldDB" id="A0A1Y2FN14"/>
<dbReference type="GO" id="GO:0008080">
    <property type="term" value="F:N-acetyltransferase activity"/>
    <property type="evidence" value="ECO:0007669"/>
    <property type="project" value="InterPro"/>
</dbReference>
<dbReference type="FunCoup" id="A0A1Y2FN14">
    <property type="interactions" value="217"/>
</dbReference>
<comment type="similarity">
    <text evidence="1">Belongs to the acetyltransferase family. GNAT subfamily.</text>
</comment>
<accession>A0A1Y2FN14</accession>
<evidence type="ECO:0000256" key="1">
    <source>
        <dbReference type="ARBA" id="ARBA00009342"/>
    </source>
</evidence>
<evidence type="ECO:0000256" key="2">
    <source>
        <dbReference type="ARBA" id="ARBA00022679"/>
    </source>
</evidence>